<evidence type="ECO:0000313" key="2">
    <source>
        <dbReference type="WBParaSite" id="ASIM_0000654801-mRNA-1"/>
    </source>
</evidence>
<feature type="coiled-coil region" evidence="1">
    <location>
        <begin position="1"/>
        <end position="28"/>
    </location>
</feature>
<organism evidence="2">
    <name type="scientific">Anisakis simplex</name>
    <name type="common">Herring worm</name>
    <dbReference type="NCBI Taxonomy" id="6269"/>
    <lineage>
        <taxon>Eukaryota</taxon>
        <taxon>Metazoa</taxon>
        <taxon>Ecdysozoa</taxon>
        <taxon>Nematoda</taxon>
        <taxon>Chromadorea</taxon>
        <taxon>Rhabditida</taxon>
        <taxon>Spirurina</taxon>
        <taxon>Ascaridomorpha</taxon>
        <taxon>Ascaridoidea</taxon>
        <taxon>Anisakidae</taxon>
        <taxon>Anisakis</taxon>
        <taxon>Anisakis simplex complex</taxon>
    </lineage>
</organism>
<keyword evidence="1" id="KW-0175">Coiled coil</keyword>
<name>A0A0M3JFZ4_ANISI</name>
<evidence type="ECO:0000256" key="1">
    <source>
        <dbReference type="SAM" id="Coils"/>
    </source>
</evidence>
<accession>A0A0M3JFZ4</accession>
<protein>
    <submittedName>
        <fullName evidence="2">M protein</fullName>
    </submittedName>
</protein>
<dbReference type="AlphaFoldDB" id="A0A0M3JFZ4"/>
<proteinExistence type="predicted"/>
<reference evidence="2" key="1">
    <citation type="submission" date="2017-02" db="UniProtKB">
        <authorList>
            <consortium name="WormBaseParasite"/>
        </authorList>
    </citation>
    <scope>IDENTIFICATION</scope>
</reference>
<sequence length="73" mass="8156">LQELQVVKERLQSDYDKLKAEEGEREKRIKELSGLSEKREQAKSDLKGSVTHGVAILNSSYSQLFGGACQCKS</sequence>
<dbReference type="WBParaSite" id="ASIM_0000654801-mRNA-1">
    <property type="protein sequence ID" value="ASIM_0000654801-mRNA-1"/>
    <property type="gene ID" value="ASIM_0000654801"/>
</dbReference>